<evidence type="ECO:0000313" key="3">
    <source>
        <dbReference type="Proteomes" id="UP000521943"/>
    </source>
</evidence>
<proteinExistence type="predicted"/>
<protein>
    <recommendedName>
        <fullName evidence="4">SH3 domain-containing protein</fullName>
    </recommendedName>
</protein>
<dbReference type="EMBL" id="JACGCI010000120">
    <property type="protein sequence ID" value="KAF6744501.1"/>
    <property type="molecule type" value="Genomic_DNA"/>
</dbReference>
<evidence type="ECO:0000256" key="1">
    <source>
        <dbReference type="SAM" id="MobiDB-lite"/>
    </source>
</evidence>
<comment type="caution">
    <text evidence="2">The sequence shown here is derived from an EMBL/GenBank/DDBJ whole genome shotgun (WGS) entry which is preliminary data.</text>
</comment>
<feature type="compositionally biased region" description="Polar residues" evidence="1">
    <location>
        <begin position="104"/>
        <end position="127"/>
    </location>
</feature>
<keyword evidence="3" id="KW-1185">Reference proteome</keyword>
<name>A0A8H6LX81_9AGAR</name>
<reference evidence="2 3" key="1">
    <citation type="submission" date="2020-07" db="EMBL/GenBank/DDBJ databases">
        <title>Comparative genomics of pyrophilous fungi reveals a link between fire events and developmental genes.</title>
        <authorList>
            <consortium name="DOE Joint Genome Institute"/>
            <person name="Steindorff A.S."/>
            <person name="Carver A."/>
            <person name="Calhoun S."/>
            <person name="Stillman K."/>
            <person name="Liu H."/>
            <person name="Lipzen A."/>
            <person name="Pangilinan J."/>
            <person name="Labutti K."/>
            <person name="Bruns T.D."/>
            <person name="Grigoriev I.V."/>
        </authorList>
    </citation>
    <scope>NUCLEOTIDE SEQUENCE [LARGE SCALE GENOMIC DNA]</scope>
    <source>
        <strain evidence="2 3">CBS 144469</strain>
    </source>
</reference>
<feature type="region of interest" description="Disordered" evidence="1">
    <location>
        <begin position="98"/>
        <end position="129"/>
    </location>
</feature>
<dbReference type="AlphaFoldDB" id="A0A8H6LX81"/>
<organism evidence="2 3">
    <name type="scientific">Ephemerocybe angulata</name>
    <dbReference type="NCBI Taxonomy" id="980116"/>
    <lineage>
        <taxon>Eukaryota</taxon>
        <taxon>Fungi</taxon>
        <taxon>Dikarya</taxon>
        <taxon>Basidiomycota</taxon>
        <taxon>Agaricomycotina</taxon>
        <taxon>Agaricomycetes</taxon>
        <taxon>Agaricomycetidae</taxon>
        <taxon>Agaricales</taxon>
        <taxon>Agaricineae</taxon>
        <taxon>Psathyrellaceae</taxon>
        <taxon>Ephemerocybe</taxon>
    </lineage>
</organism>
<dbReference type="Proteomes" id="UP000521943">
    <property type="component" value="Unassembled WGS sequence"/>
</dbReference>
<sequence length="264" mass="28778">PTRSWDAALVAPVIFLHVPSRRLLHENPGVAPPRTCRGGFPLACTIDPVPRRVKNADYTAMERFLIASSPTPHGQSAKLHHRQTWRYAAGHVLGPFERYKSPQMRPQTSGSTTSSRPSHQEQPTKFPTNKMKLNPFLAPLLLALTTAVTASPTPEAAAVADDSAIKGKIAALLGARDVATEGFSDLEKRASVTGTVNADAVRYRRCAHTSCEAVGQYNKGKVITITCRVQGDSVNGWAWWDKMSNGYYISDYYVSWTGGVPSVC</sequence>
<evidence type="ECO:0000313" key="2">
    <source>
        <dbReference type="EMBL" id="KAF6744501.1"/>
    </source>
</evidence>
<accession>A0A8H6LX81</accession>
<feature type="non-terminal residue" evidence="2">
    <location>
        <position position="264"/>
    </location>
</feature>
<dbReference type="OrthoDB" id="3039906at2759"/>
<evidence type="ECO:0008006" key="4">
    <source>
        <dbReference type="Google" id="ProtNLM"/>
    </source>
</evidence>
<gene>
    <name evidence="2" type="ORF">DFP72DRAFT_78758</name>
</gene>